<feature type="region of interest" description="Disordered" evidence="1">
    <location>
        <begin position="351"/>
        <end position="514"/>
    </location>
</feature>
<dbReference type="Proteomes" id="UP000092666">
    <property type="component" value="Unassembled WGS sequence"/>
</dbReference>
<feature type="region of interest" description="Disordered" evidence="1">
    <location>
        <begin position="570"/>
        <end position="804"/>
    </location>
</feature>
<feature type="transmembrane region" description="Helical" evidence="2">
    <location>
        <begin position="254"/>
        <end position="276"/>
    </location>
</feature>
<feature type="compositionally biased region" description="Polar residues" evidence="1">
    <location>
        <begin position="780"/>
        <end position="794"/>
    </location>
</feature>
<dbReference type="EMBL" id="KV700124">
    <property type="protein sequence ID" value="OCF34647.1"/>
    <property type="molecule type" value="Genomic_DNA"/>
</dbReference>
<keyword evidence="4" id="KW-1185">Reference proteome</keyword>
<feature type="region of interest" description="Disordered" evidence="1">
    <location>
        <begin position="72"/>
        <end position="91"/>
    </location>
</feature>
<feature type="compositionally biased region" description="Polar residues" evidence="1">
    <location>
        <begin position="18"/>
        <end position="28"/>
    </location>
</feature>
<feature type="compositionally biased region" description="Pro residues" evidence="1">
    <location>
        <begin position="456"/>
        <end position="465"/>
    </location>
</feature>
<gene>
    <name evidence="3" type="ORF">I316_03689</name>
</gene>
<keyword evidence="2" id="KW-0812">Transmembrane</keyword>
<accession>A0A1B9GUB7</accession>
<feature type="region of interest" description="Disordered" evidence="1">
    <location>
        <begin position="115"/>
        <end position="142"/>
    </location>
</feature>
<feature type="compositionally biased region" description="Acidic residues" evidence="1">
    <location>
        <begin position="599"/>
        <end position="608"/>
    </location>
</feature>
<protein>
    <submittedName>
        <fullName evidence="3">Uncharacterized protein</fullName>
    </submittedName>
</protein>
<keyword evidence="2" id="KW-1133">Transmembrane helix</keyword>
<evidence type="ECO:0000256" key="2">
    <source>
        <dbReference type="SAM" id="Phobius"/>
    </source>
</evidence>
<name>A0A1B9GUB7_9TREE</name>
<dbReference type="AlphaFoldDB" id="A0A1B9GUB7"/>
<sequence length="804" mass="84983">MSTSSDWRKEGIGPDYRSPSSTNSSALMSQAEAGPSRLPFGANRDVEPADSQPQLCGCEVCLASRIALNSNTHRRRRSRDRSRTGSSSSTATAIGGLLSYLPPFLLPFIRTADAAPAPAPAPPPTRPDRSIPSPTISHPSYHPSHIEYKRVQYLTSVSTPSILPTEAKYVDETVLPYLLTRHDDGTWRRADGGWSLYGKHISAPSTQPILADADGDGSVPDTSASTPPSYAVESVLPNGWGVSSNRTSIYKVPLIAIASVIMAMAIVALILFIVLGRRKRHRKQRRAKERLRRKALAAAGIKEDELNGSAAEAAFKEKLAELEKQHLAKKKRGGQAGLAVGKVRGWNSRMSVLRRRKGKGKGKEGGDVTIEVLQEDEDKPVDGVDESRHPPSPTSILERDPGEGQDDGSASQRPNRRSGDGDDDESPEGGNESIARSNGEQDEAASGAAGGIARPVLPPHFPPAYRPASVRSLPRDIASSSSAGPSHLARSNTDDLPRVPSGAEKIQAPGYYPAPATADGEVALAIASRSDGKARLVDPAPEDEREDRDRIRHIATDDKRVLEQLRLGASAPPEAGHGQAQFTISEDGPSAPAVQVDAEGFEQPEVDDLTLQAILDHAGPTIPPPASTLAGDSLLPPPPKLKQRFCGPSSQSFDPSLAPQAISSSPAFDDIHLLPSAPPMAISSGGTNLIPSAPPMLEDDGDGESQADAADGNLSPTPSAPVFEIGGDDSDSLLAGSLDGSGGSSNEQQQEVLADRDEDLTDGHNSHSHTSLPANEENRNTGSGVISRSDSGSGPTLFLPRYEP</sequence>
<evidence type="ECO:0000313" key="4">
    <source>
        <dbReference type="Proteomes" id="UP000092666"/>
    </source>
</evidence>
<reference evidence="3 4" key="1">
    <citation type="submission" date="2013-07" db="EMBL/GenBank/DDBJ databases">
        <title>The Genome Sequence of Cryptococcus heveanensis BCC8398.</title>
        <authorList>
            <consortium name="The Broad Institute Genome Sequencing Platform"/>
            <person name="Cuomo C."/>
            <person name="Litvintseva A."/>
            <person name="Chen Y."/>
            <person name="Heitman J."/>
            <person name="Sun S."/>
            <person name="Springer D."/>
            <person name="Dromer F."/>
            <person name="Young S.K."/>
            <person name="Zeng Q."/>
            <person name="Gargeya S."/>
            <person name="Fitzgerald M."/>
            <person name="Abouelleil A."/>
            <person name="Alvarado L."/>
            <person name="Berlin A.M."/>
            <person name="Chapman S.B."/>
            <person name="Dewar J."/>
            <person name="Goldberg J."/>
            <person name="Griggs A."/>
            <person name="Gujja S."/>
            <person name="Hansen M."/>
            <person name="Howarth C."/>
            <person name="Imamovic A."/>
            <person name="Larimer J."/>
            <person name="McCowan C."/>
            <person name="Murphy C."/>
            <person name="Pearson M."/>
            <person name="Priest M."/>
            <person name="Roberts A."/>
            <person name="Saif S."/>
            <person name="Shea T."/>
            <person name="Sykes S."/>
            <person name="Wortman J."/>
            <person name="Nusbaum C."/>
            <person name="Birren B."/>
        </authorList>
    </citation>
    <scope>NUCLEOTIDE SEQUENCE [LARGE SCALE GENOMIC DNA]</scope>
    <source>
        <strain evidence="3 4">BCC8398</strain>
    </source>
</reference>
<feature type="compositionally biased region" description="Basic and acidic residues" evidence="1">
    <location>
        <begin position="1"/>
        <end position="12"/>
    </location>
</feature>
<feature type="region of interest" description="Disordered" evidence="1">
    <location>
        <begin position="1"/>
        <end position="49"/>
    </location>
</feature>
<reference evidence="4" key="2">
    <citation type="submission" date="2013-12" db="EMBL/GenBank/DDBJ databases">
        <title>Evolution of pathogenesis and genome organization in the Tremellales.</title>
        <authorList>
            <person name="Cuomo C."/>
            <person name="Litvintseva A."/>
            <person name="Heitman J."/>
            <person name="Chen Y."/>
            <person name="Sun S."/>
            <person name="Springer D."/>
            <person name="Dromer F."/>
            <person name="Young S."/>
            <person name="Zeng Q."/>
            <person name="Chapman S."/>
            <person name="Gujja S."/>
            <person name="Saif S."/>
            <person name="Birren B."/>
        </authorList>
    </citation>
    <scope>NUCLEOTIDE SEQUENCE [LARGE SCALE GENOMIC DNA]</scope>
    <source>
        <strain evidence="4">BCC8398</strain>
    </source>
</reference>
<evidence type="ECO:0000313" key="3">
    <source>
        <dbReference type="EMBL" id="OCF34647.1"/>
    </source>
</evidence>
<keyword evidence="2" id="KW-0472">Membrane</keyword>
<organism evidence="3 4">
    <name type="scientific">Kwoniella heveanensis BCC8398</name>
    <dbReference type="NCBI Taxonomy" id="1296120"/>
    <lineage>
        <taxon>Eukaryota</taxon>
        <taxon>Fungi</taxon>
        <taxon>Dikarya</taxon>
        <taxon>Basidiomycota</taxon>
        <taxon>Agaricomycotina</taxon>
        <taxon>Tremellomycetes</taxon>
        <taxon>Tremellales</taxon>
        <taxon>Cryptococcaceae</taxon>
        <taxon>Kwoniella</taxon>
    </lineage>
</organism>
<proteinExistence type="predicted"/>
<feature type="region of interest" description="Disordered" evidence="1">
    <location>
        <begin position="530"/>
        <end position="549"/>
    </location>
</feature>
<dbReference type="OrthoDB" id="2575575at2759"/>
<feature type="compositionally biased region" description="Basic and acidic residues" evidence="1">
    <location>
        <begin position="380"/>
        <end position="389"/>
    </location>
</feature>
<evidence type="ECO:0000256" key="1">
    <source>
        <dbReference type="SAM" id="MobiDB-lite"/>
    </source>
</evidence>